<dbReference type="GO" id="GO:0043709">
    <property type="term" value="P:cell adhesion involved in single-species biofilm formation"/>
    <property type="evidence" value="ECO:0007669"/>
    <property type="project" value="TreeGrafter"/>
</dbReference>
<reference evidence="4 5" key="1">
    <citation type="submission" date="2020-04" db="EMBL/GenBank/DDBJ databases">
        <title>Ferrimonas sp. S7 isolated from sea water.</title>
        <authorList>
            <person name="Bae S.S."/>
            <person name="Baek K."/>
        </authorList>
    </citation>
    <scope>NUCLEOTIDE SEQUENCE [LARGE SCALE GENOMIC DNA]</scope>
    <source>
        <strain evidence="4 5">S7</strain>
    </source>
</reference>
<dbReference type="EC" id="2.7.7.65" evidence="1"/>
<dbReference type="InterPro" id="IPR050469">
    <property type="entry name" value="Diguanylate_Cyclase"/>
</dbReference>
<evidence type="ECO:0000256" key="1">
    <source>
        <dbReference type="ARBA" id="ARBA00012528"/>
    </source>
</evidence>
<evidence type="ECO:0000313" key="4">
    <source>
        <dbReference type="EMBL" id="QIZ76982.1"/>
    </source>
</evidence>
<dbReference type="KEGG" id="fes:HER31_08880"/>
<dbReference type="SUPFAM" id="SSF55073">
    <property type="entry name" value="Nucleotide cyclase"/>
    <property type="match status" value="1"/>
</dbReference>
<sequence length="382" mass="43050">MSITPLTAQPVATEFHWLNYLTDAAIVHLDGEVFACNESGRSFLSDPQVKSKLRTVSDVSNQLFVSDQGLPWMVESKWLEQHQSWLTQLRPALEPNFGQLLLENPRPILVHDNFKPLFANQAYVDLFQLSSIKQLLKMDSIRPLIGEEHWPAALSNYQQLMSDGYLVSEPVSVSWSCMGNKLQTRIHDFVVDWFGRRVLCTTIHDVGRDQNTIGRYRDMAFTDPLTRLGNRRRFDEQGASDLLHCLNRNRVATVVVIDIDRFKLVNQQYGRPVGDLVLQFLAKLLRGYAGEQALVTRMKQDEFALFFAAESAQAGLEWVNHLKQRIDSSPFMLPSGATIDIELSIGVSLWSGGDDHLSGMHERATQALVQASELGGNQIIAG</sequence>
<dbReference type="AlphaFoldDB" id="A0A6H1UGR3"/>
<gene>
    <name evidence="4" type="ORF">HER31_08880</name>
</gene>
<dbReference type="InterPro" id="IPR043128">
    <property type="entry name" value="Rev_trsase/Diguanyl_cyclase"/>
</dbReference>
<dbReference type="GO" id="GO:0005886">
    <property type="term" value="C:plasma membrane"/>
    <property type="evidence" value="ECO:0007669"/>
    <property type="project" value="TreeGrafter"/>
</dbReference>
<protein>
    <recommendedName>
        <fullName evidence="1">diguanylate cyclase</fullName>
        <ecNumber evidence="1">2.7.7.65</ecNumber>
    </recommendedName>
</protein>
<dbReference type="GO" id="GO:0052621">
    <property type="term" value="F:diguanylate cyclase activity"/>
    <property type="evidence" value="ECO:0007669"/>
    <property type="project" value="UniProtKB-EC"/>
</dbReference>
<dbReference type="Pfam" id="PF00990">
    <property type="entry name" value="GGDEF"/>
    <property type="match status" value="1"/>
</dbReference>
<dbReference type="GO" id="GO:1902201">
    <property type="term" value="P:negative regulation of bacterial-type flagellum-dependent cell motility"/>
    <property type="evidence" value="ECO:0007669"/>
    <property type="project" value="TreeGrafter"/>
</dbReference>
<evidence type="ECO:0000259" key="3">
    <source>
        <dbReference type="PROSITE" id="PS50887"/>
    </source>
</evidence>
<dbReference type="CDD" id="cd01949">
    <property type="entry name" value="GGDEF"/>
    <property type="match status" value="1"/>
</dbReference>
<name>A0A6H1UGR3_9GAMM</name>
<dbReference type="PANTHER" id="PTHR45138">
    <property type="entry name" value="REGULATORY COMPONENTS OF SENSORY TRANSDUCTION SYSTEM"/>
    <property type="match status" value="1"/>
</dbReference>
<organism evidence="4 5">
    <name type="scientific">Ferrimonas lipolytica</name>
    <dbReference type="NCBI Taxonomy" id="2724191"/>
    <lineage>
        <taxon>Bacteria</taxon>
        <taxon>Pseudomonadati</taxon>
        <taxon>Pseudomonadota</taxon>
        <taxon>Gammaproteobacteria</taxon>
        <taxon>Alteromonadales</taxon>
        <taxon>Ferrimonadaceae</taxon>
        <taxon>Ferrimonas</taxon>
    </lineage>
</organism>
<dbReference type="Proteomes" id="UP000501602">
    <property type="component" value="Chromosome"/>
</dbReference>
<dbReference type="EMBL" id="CP051180">
    <property type="protein sequence ID" value="QIZ76982.1"/>
    <property type="molecule type" value="Genomic_DNA"/>
</dbReference>
<dbReference type="Gene3D" id="3.30.70.270">
    <property type="match status" value="1"/>
</dbReference>
<dbReference type="PANTHER" id="PTHR45138:SF9">
    <property type="entry name" value="DIGUANYLATE CYCLASE DGCM-RELATED"/>
    <property type="match status" value="1"/>
</dbReference>
<dbReference type="InterPro" id="IPR000160">
    <property type="entry name" value="GGDEF_dom"/>
</dbReference>
<accession>A0A6H1UGR3</accession>
<dbReference type="NCBIfam" id="TIGR00254">
    <property type="entry name" value="GGDEF"/>
    <property type="match status" value="1"/>
</dbReference>
<evidence type="ECO:0000313" key="5">
    <source>
        <dbReference type="Proteomes" id="UP000501602"/>
    </source>
</evidence>
<comment type="catalytic activity">
    <reaction evidence="2">
        <text>2 GTP = 3',3'-c-di-GMP + 2 diphosphate</text>
        <dbReference type="Rhea" id="RHEA:24898"/>
        <dbReference type="ChEBI" id="CHEBI:33019"/>
        <dbReference type="ChEBI" id="CHEBI:37565"/>
        <dbReference type="ChEBI" id="CHEBI:58805"/>
        <dbReference type="EC" id="2.7.7.65"/>
    </reaction>
</comment>
<dbReference type="SMART" id="SM00267">
    <property type="entry name" value="GGDEF"/>
    <property type="match status" value="1"/>
</dbReference>
<dbReference type="RefSeq" id="WP_168660243.1">
    <property type="nucleotide sequence ID" value="NZ_CP051180.1"/>
</dbReference>
<evidence type="ECO:0000256" key="2">
    <source>
        <dbReference type="ARBA" id="ARBA00034247"/>
    </source>
</evidence>
<feature type="domain" description="GGDEF" evidence="3">
    <location>
        <begin position="250"/>
        <end position="382"/>
    </location>
</feature>
<dbReference type="InterPro" id="IPR029787">
    <property type="entry name" value="Nucleotide_cyclase"/>
</dbReference>
<keyword evidence="5" id="KW-1185">Reference proteome</keyword>
<proteinExistence type="predicted"/>
<dbReference type="PROSITE" id="PS50887">
    <property type="entry name" value="GGDEF"/>
    <property type="match status" value="1"/>
</dbReference>